<dbReference type="InterPro" id="IPR039421">
    <property type="entry name" value="Type_1_exporter"/>
</dbReference>
<keyword evidence="2" id="KW-1185">Reference proteome</keyword>
<proteinExistence type="predicted"/>
<organism evidence="1 2">
    <name type="scientific">Colletotrichum liriopes</name>
    <dbReference type="NCBI Taxonomy" id="708192"/>
    <lineage>
        <taxon>Eukaryota</taxon>
        <taxon>Fungi</taxon>
        <taxon>Dikarya</taxon>
        <taxon>Ascomycota</taxon>
        <taxon>Pezizomycotina</taxon>
        <taxon>Sordariomycetes</taxon>
        <taxon>Hypocreomycetidae</taxon>
        <taxon>Glomerellales</taxon>
        <taxon>Glomerellaceae</taxon>
        <taxon>Colletotrichum</taxon>
        <taxon>Colletotrichum spaethianum species complex</taxon>
    </lineage>
</organism>
<name>A0AA37GXW9_9PEZI</name>
<comment type="caution">
    <text evidence="1">The sequence shown here is derived from an EMBL/GenBank/DDBJ whole genome shotgun (WGS) entry which is preliminary data.</text>
</comment>
<accession>A0AA37GXW9</accession>
<dbReference type="EMBL" id="BPPX01000040">
    <property type="protein sequence ID" value="GJC89343.1"/>
    <property type="molecule type" value="Genomic_DNA"/>
</dbReference>
<dbReference type="Gene3D" id="3.40.50.300">
    <property type="entry name" value="P-loop containing nucleotide triphosphate hydrolases"/>
    <property type="match status" value="1"/>
</dbReference>
<dbReference type="SUPFAM" id="SSF52540">
    <property type="entry name" value="P-loop containing nucleoside triphosphate hydrolases"/>
    <property type="match status" value="1"/>
</dbReference>
<protein>
    <submittedName>
        <fullName evidence="1">ABC transporter C family member 12</fullName>
    </submittedName>
</protein>
<evidence type="ECO:0000313" key="1">
    <source>
        <dbReference type="EMBL" id="GJC89343.1"/>
    </source>
</evidence>
<dbReference type="InterPro" id="IPR027417">
    <property type="entry name" value="P-loop_NTPase"/>
</dbReference>
<evidence type="ECO:0000313" key="2">
    <source>
        <dbReference type="Proteomes" id="UP001055172"/>
    </source>
</evidence>
<dbReference type="GO" id="GO:0015421">
    <property type="term" value="F:ABC-type oligopeptide transporter activity"/>
    <property type="evidence" value="ECO:0007669"/>
    <property type="project" value="TreeGrafter"/>
</dbReference>
<gene>
    <name evidence="1" type="ORF">ColLi_12181</name>
</gene>
<dbReference type="Proteomes" id="UP001055172">
    <property type="component" value="Unassembled WGS sequence"/>
</dbReference>
<sequence>MVLDEATSAIDMTTDALIQRSICEEFNDLTLIVIAYRLSAIADFNRILVLSNGVVTKYSSLKEL</sequence>
<dbReference type="PANTHER" id="PTHR43394:SF1">
    <property type="entry name" value="ATP-BINDING CASSETTE SUB-FAMILY B MEMBER 10, MITOCHONDRIAL"/>
    <property type="match status" value="1"/>
</dbReference>
<dbReference type="PANTHER" id="PTHR43394">
    <property type="entry name" value="ATP-DEPENDENT PERMEASE MDL1, MITOCHONDRIAL"/>
    <property type="match status" value="1"/>
</dbReference>
<reference evidence="1 2" key="1">
    <citation type="submission" date="2021-07" db="EMBL/GenBank/DDBJ databases">
        <title>Genome data of Colletotrichum spaethianum.</title>
        <authorList>
            <person name="Utami Y.D."/>
            <person name="Hiruma K."/>
        </authorList>
    </citation>
    <scope>NUCLEOTIDE SEQUENCE [LARGE SCALE GENOMIC DNA]</scope>
    <source>
        <strain evidence="1 2">MAFF 242679</strain>
    </source>
</reference>
<dbReference type="AlphaFoldDB" id="A0AA37GXW9"/>